<reference evidence="1" key="1">
    <citation type="submission" date="2021-02" db="EMBL/GenBank/DDBJ databases">
        <title>First Annotated Genome of the Yellow-green Alga Tribonema minus.</title>
        <authorList>
            <person name="Mahan K.M."/>
        </authorList>
    </citation>
    <scope>NUCLEOTIDE SEQUENCE</scope>
    <source>
        <strain evidence="1">UTEX B ZZ1240</strain>
    </source>
</reference>
<dbReference type="EMBL" id="JAFCMP010000061">
    <property type="protein sequence ID" value="KAG5188878.1"/>
    <property type="molecule type" value="Genomic_DNA"/>
</dbReference>
<gene>
    <name evidence="1" type="ORF">JKP88DRAFT_233785</name>
</gene>
<keyword evidence="2" id="KW-1185">Reference proteome</keyword>
<dbReference type="AlphaFoldDB" id="A0A835Z9E3"/>
<accession>A0A835Z9E3</accession>
<proteinExistence type="predicted"/>
<evidence type="ECO:0000313" key="1">
    <source>
        <dbReference type="EMBL" id="KAG5188878.1"/>
    </source>
</evidence>
<comment type="caution">
    <text evidence="1">The sequence shown here is derived from an EMBL/GenBank/DDBJ whole genome shotgun (WGS) entry which is preliminary data.</text>
</comment>
<dbReference type="Proteomes" id="UP000664859">
    <property type="component" value="Unassembled WGS sequence"/>
</dbReference>
<organism evidence="1 2">
    <name type="scientific">Tribonema minus</name>
    <dbReference type="NCBI Taxonomy" id="303371"/>
    <lineage>
        <taxon>Eukaryota</taxon>
        <taxon>Sar</taxon>
        <taxon>Stramenopiles</taxon>
        <taxon>Ochrophyta</taxon>
        <taxon>PX clade</taxon>
        <taxon>Xanthophyceae</taxon>
        <taxon>Tribonematales</taxon>
        <taxon>Tribonemataceae</taxon>
        <taxon>Tribonema</taxon>
    </lineage>
</organism>
<evidence type="ECO:0000313" key="2">
    <source>
        <dbReference type="Proteomes" id="UP000664859"/>
    </source>
</evidence>
<sequence>MQHAVRVTIVRSSLLAQSALASNGREIPHYTMCGARQLTCKQADIELCINSAPGALLQLLSCRRHLPAVVAALHGHGLLPAAAR</sequence>
<protein>
    <submittedName>
        <fullName evidence="1">Uncharacterized protein</fullName>
    </submittedName>
</protein>
<name>A0A835Z9E3_9STRA</name>